<accession>A0AAV7TNJ2</accession>
<name>A0AAV7TNJ2_PLEWA</name>
<reference evidence="1" key="1">
    <citation type="journal article" date="2022" name="bioRxiv">
        <title>Sequencing and chromosome-scale assembly of the giantPleurodeles waltlgenome.</title>
        <authorList>
            <person name="Brown T."/>
            <person name="Elewa A."/>
            <person name="Iarovenko S."/>
            <person name="Subramanian E."/>
            <person name="Araus A.J."/>
            <person name="Petzold A."/>
            <person name="Susuki M."/>
            <person name="Suzuki K.-i.T."/>
            <person name="Hayashi T."/>
            <person name="Toyoda A."/>
            <person name="Oliveira C."/>
            <person name="Osipova E."/>
            <person name="Leigh N.D."/>
            <person name="Simon A."/>
            <person name="Yun M.H."/>
        </authorList>
    </citation>
    <scope>NUCLEOTIDE SEQUENCE</scope>
    <source>
        <strain evidence="1">20211129_DDA</strain>
        <tissue evidence="1">Liver</tissue>
    </source>
</reference>
<dbReference type="Proteomes" id="UP001066276">
    <property type="component" value="Chromosome 3_2"/>
</dbReference>
<keyword evidence="2" id="KW-1185">Reference proteome</keyword>
<protein>
    <submittedName>
        <fullName evidence="1">Uncharacterized protein</fullName>
    </submittedName>
</protein>
<dbReference type="EMBL" id="JANPWB010000006">
    <property type="protein sequence ID" value="KAJ1178132.1"/>
    <property type="molecule type" value="Genomic_DNA"/>
</dbReference>
<comment type="caution">
    <text evidence="1">The sequence shown here is derived from an EMBL/GenBank/DDBJ whole genome shotgun (WGS) entry which is preliminary data.</text>
</comment>
<organism evidence="1 2">
    <name type="scientific">Pleurodeles waltl</name>
    <name type="common">Iberian ribbed newt</name>
    <dbReference type="NCBI Taxonomy" id="8319"/>
    <lineage>
        <taxon>Eukaryota</taxon>
        <taxon>Metazoa</taxon>
        <taxon>Chordata</taxon>
        <taxon>Craniata</taxon>
        <taxon>Vertebrata</taxon>
        <taxon>Euteleostomi</taxon>
        <taxon>Amphibia</taxon>
        <taxon>Batrachia</taxon>
        <taxon>Caudata</taxon>
        <taxon>Salamandroidea</taxon>
        <taxon>Salamandridae</taxon>
        <taxon>Pleurodelinae</taxon>
        <taxon>Pleurodeles</taxon>
    </lineage>
</organism>
<sequence>MVMDGDGNLRIMMDGSGVDTDASHLSPPVSTMRVFADCTVKNAICILHPGYRENELSGFVGAIERRLGKHDVRSRQ</sequence>
<evidence type="ECO:0000313" key="1">
    <source>
        <dbReference type="EMBL" id="KAJ1178132.1"/>
    </source>
</evidence>
<dbReference type="AlphaFoldDB" id="A0AAV7TNJ2"/>
<proteinExistence type="predicted"/>
<gene>
    <name evidence="1" type="ORF">NDU88_003379</name>
</gene>
<evidence type="ECO:0000313" key="2">
    <source>
        <dbReference type="Proteomes" id="UP001066276"/>
    </source>
</evidence>